<evidence type="ECO:0000313" key="8">
    <source>
        <dbReference type="EMBL" id="RDL31982.1"/>
    </source>
</evidence>
<dbReference type="OrthoDB" id="5370478at2759"/>
<dbReference type="SMART" id="SM00066">
    <property type="entry name" value="GAL4"/>
    <property type="match status" value="1"/>
</dbReference>
<dbReference type="GO" id="GO:0006351">
    <property type="term" value="P:DNA-templated transcription"/>
    <property type="evidence" value="ECO:0007669"/>
    <property type="project" value="InterPro"/>
</dbReference>
<comment type="subcellular location">
    <subcellularLocation>
        <location evidence="1">Nucleus</location>
    </subcellularLocation>
</comment>
<keyword evidence="5" id="KW-0539">Nucleus</keyword>
<evidence type="ECO:0000256" key="3">
    <source>
        <dbReference type="ARBA" id="ARBA00023015"/>
    </source>
</evidence>
<feature type="compositionally biased region" description="Pro residues" evidence="6">
    <location>
        <begin position="9"/>
        <end position="18"/>
    </location>
</feature>
<dbReference type="InterPro" id="IPR036864">
    <property type="entry name" value="Zn2-C6_fun-type_DNA-bd_sf"/>
</dbReference>
<dbReference type="SUPFAM" id="SSF57701">
    <property type="entry name" value="Zn2/Cys6 DNA-binding domain"/>
    <property type="match status" value="1"/>
</dbReference>
<evidence type="ECO:0000256" key="1">
    <source>
        <dbReference type="ARBA" id="ARBA00004123"/>
    </source>
</evidence>
<keyword evidence="3" id="KW-0805">Transcription regulation</keyword>
<dbReference type="GO" id="GO:0008270">
    <property type="term" value="F:zinc ion binding"/>
    <property type="evidence" value="ECO:0007669"/>
    <property type="project" value="InterPro"/>
</dbReference>
<keyword evidence="9" id="KW-1185">Reference proteome</keyword>
<evidence type="ECO:0000256" key="4">
    <source>
        <dbReference type="ARBA" id="ARBA00023163"/>
    </source>
</evidence>
<feature type="region of interest" description="Disordered" evidence="6">
    <location>
        <begin position="92"/>
        <end position="124"/>
    </location>
</feature>
<organism evidence="8 9">
    <name type="scientific">Venustampulla echinocandica</name>
    <dbReference type="NCBI Taxonomy" id="2656787"/>
    <lineage>
        <taxon>Eukaryota</taxon>
        <taxon>Fungi</taxon>
        <taxon>Dikarya</taxon>
        <taxon>Ascomycota</taxon>
        <taxon>Pezizomycotina</taxon>
        <taxon>Leotiomycetes</taxon>
        <taxon>Helotiales</taxon>
        <taxon>Pleuroascaceae</taxon>
        <taxon>Venustampulla</taxon>
    </lineage>
</organism>
<feature type="region of interest" description="Disordered" evidence="6">
    <location>
        <begin position="518"/>
        <end position="540"/>
    </location>
</feature>
<dbReference type="STRING" id="2656787.A0A370TCK8"/>
<feature type="region of interest" description="Disordered" evidence="6">
    <location>
        <begin position="233"/>
        <end position="268"/>
    </location>
</feature>
<dbReference type="RefSeq" id="XP_031865914.1">
    <property type="nucleotide sequence ID" value="XM_032018007.1"/>
</dbReference>
<feature type="compositionally biased region" description="Polar residues" evidence="6">
    <location>
        <begin position="892"/>
        <end position="918"/>
    </location>
</feature>
<protein>
    <recommendedName>
        <fullName evidence="7">Zn(2)-C6 fungal-type domain-containing protein</fullName>
    </recommendedName>
</protein>
<dbReference type="GO" id="GO:0000981">
    <property type="term" value="F:DNA-binding transcription factor activity, RNA polymerase II-specific"/>
    <property type="evidence" value="ECO:0007669"/>
    <property type="project" value="InterPro"/>
</dbReference>
<feature type="region of interest" description="Disordered" evidence="6">
    <location>
        <begin position="881"/>
        <end position="993"/>
    </location>
</feature>
<dbReference type="AlphaFoldDB" id="A0A370TCK8"/>
<feature type="domain" description="Zn(2)-C6 fungal-type" evidence="7">
    <location>
        <begin position="276"/>
        <end position="308"/>
    </location>
</feature>
<feature type="region of interest" description="Disordered" evidence="6">
    <location>
        <begin position="316"/>
        <end position="349"/>
    </location>
</feature>
<dbReference type="Gene3D" id="4.10.240.10">
    <property type="entry name" value="Zn(2)-C6 fungal-type DNA-binding domain"/>
    <property type="match status" value="1"/>
</dbReference>
<dbReference type="EMBL" id="NPIC01000011">
    <property type="protein sequence ID" value="RDL31982.1"/>
    <property type="molecule type" value="Genomic_DNA"/>
</dbReference>
<comment type="caution">
    <text evidence="8">The sequence shown here is derived from an EMBL/GenBank/DDBJ whole genome shotgun (WGS) entry which is preliminary data.</text>
</comment>
<dbReference type="InterPro" id="IPR050815">
    <property type="entry name" value="TF_fung"/>
</dbReference>
<keyword evidence="2" id="KW-0479">Metal-binding</keyword>
<dbReference type="CDD" id="cd00067">
    <property type="entry name" value="GAL4"/>
    <property type="match status" value="1"/>
</dbReference>
<proteinExistence type="predicted"/>
<name>A0A370TCK8_9HELO</name>
<feature type="compositionally biased region" description="Low complexity" evidence="6">
    <location>
        <begin position="963"/>
        <end position="981"/>
    </location>
</feature>
<keyword evidence="4" id="KW-0804">Transcription</keyword>
<evidence type="ECO:0000313" key="9">
    <source>
        <dbReference type="Proteomes" id="UP000254866"/>
    </source>
</evidence>
<dbReference type="PROSITE" id="PS00463">
    <property type="entry name" value="ZN2_CY6_FUNGAL_1"/>
    <property type="match status" value="1"/>
</dbReference>
<gene>
    <name evidence="8" type="ORF">BP5553_09384</name>
</gene>
<dbReference type="SMART" id="SM00906">
    <property type="entry name" value="Fungal_trans"/>
    <property type="match status" value="1"/>
</dbReference>
<evidence type="ECO:0000259" key="7">
    <source>
        <dbReference type="PROSITE" id="PS50048"/>
    </source>
</evidence>
<feature type="compositionally biased region" description="Basic and acidic residues" evidence="6">
    <location>
        <begin position="881"/>
        <end position="891"/>
    </location>
</feature>
<feature type="compositionally biased region" description="Polar residues" evidence="6">
    <location>
        <begin position="982"/>
        <end position="993"/>
    </location>
</feature>
<dbReference type="Pfam" id="PF04082">
    <property type="entry name" value="Fungal_trans"/>
    <property type="match status" value="1"/>
</dbReference>
<accession>A0A370TCK8</accession>
<feature type="compositionally biased region" description="Low complexity" evidence="6">
    <location>
        <begin position="97"/>
        <end position="112"/>
    </location>
</feature>
<feature type="compositionally biased region" description="Polar residues" evidence="6">
    <location>
        <begin position="190"/>
        <end position="210"/>
    </location>
</feature>
<evidence type="ECO:0000256" key="6">
    <source>
        <dbReference type="SAM" id="MobiDB-lite"/>
    </source>
</evidence>
<dbReference type="PROSITE" id="PS50048">
    <property type="entry name" value="ZN2_CY6_FUNGAL_2"/>
    <property type="match status" value="1"/>
</dbReference>
<dbReference type="Proteomes" id="UP000254866">
    <property type="component" value="Unassembled WGS sequence"/>
</dbReference>
<dbReference type="InterPro" id="IPR007219">
    <property type="entry name" value="XnlR_reg_dom"/>
</dbReference>
<feature type="region of interest" description="Disordered" evidence="6">
    <location>
        <begin position="1"/>
        <end position="33"/>
    </location>
</feature>
<sequence>MAPSTPSTPQVPPYPPFPSHGASIPKLPPARSATRTTLRIQFHLPRLQPLKHLLGERLRAAHSGCGAEHRSRSSYYTQHRLVVAPSCTLQRTEASNPHSFPPTTCSSPSESSLSRERDSCPPRLPVEQTHAAHCPTFCPLPAAPPNLCFSTLLYLSPRPRKLPTSPGSQKRPPTATIPSPHSLAAILSPSAPTEDSAAPSNSRCSRSPTPKRTHAEAFAADQSYLHPASPRQQLASIDPTGDPSPGSGGADDGSAAGVRGSLEEKKPTKMVRSSIACSRCRRSKVKCVNNGVNSICKACASSNRECTYPVAGSISTPKRNEATAGVKQEDGESKKRIRKLEDTGRRNSQKVGEDILESPILTRKVWDEIYEIFKLHFSTEMPFLHPPTFRNRMRQASYPRDPSAPPADLQEGRLLLLGVLTLTARFHPELVAHHSSSSDPLVASEYYAAALATAFGPTSRNLTNPSLEGIQAFLMLGLYEWGQTRGLSAWVYVGIATRLAQSMGLSYEDDTGPLAIKYPAADPSKSRSAKPPSTAREELTEKEARRRTWWSCFIMDRMLSAGKCRPTMIDVDRLRVQLPCSDDDFLFARKSTTGILNPSWNRNIEPGVVVHDDGILGWYIRLVEIFGRFAEWSYAGGRRTETLPPWDSSTGFFKLRHELEEFRRSLPSNLVFNEENLSAHIEKRNATGCASMHTLYSACLIMLHREYLPFIPLRCEKPTGPLDEPTFPSSKYEVPDGFWEESAETVFKAARDIINIVTTCQEDNALPESPQIGFAVWQAAFFCIYAVHFGHMDTGNHLHNPKQEPGADFRTRGWTGITSKLLKDMVPRLKMVKAYQKTIGMMHDYFDRVKADFHTTNNGNLGWTGGGGEQYRMKEKELKEFGSLSDTDRNIQSDGSDAADQTRSRASTNDIGPASSVNGEPMQGVESAAGSRPNGSWAPINAQSSQEGEERTKYNVQYPYGMPYQQSPNQSNPPSLISPSNADSTSSLNSPYVPAQNQQYHASTAIQPVSAYPIAPHGLPIMAPPNTQATHAWSQEEKERRMTYFESIGWGAQLDNLGQDYTMESLQLAEGDAFPPNRVLNYMQAASYQWVPPAPVTGTGGF</sequence>
<dbReference type="GO" id="GO:0005634">
    <property type="term" value="C:nucleus"/>
    <property type="evidence" value="ECO:0007669"/>
    <property type="project" value="UniProtKB-SubCell"/>
</dbReference>
<dbReference type="CDD" id="cd12148">
    <property type="entry name" value="fungal_TF_MHR"/>
    <property type="match status" value="1"/>
</dbReference>
<dbReference type="Pfam" id="PF00172">
    <property type="entry name" value="Zn_clus"/>
    <property type="match status" value="1"/>
</dbReference>
<feature type="compositionally biased region" description="Basic and acidic residues" evidence="6">
    <location>
        <begin position="327"/>
        <end position="345"/>
    </location>
</feature>
<feature type="region of interest" description="Disordered" evidence="6">
    <location>
        <begin position="160"/>
        <end position="213"/>
    </location>
</feature>
<dbReference type="PANTHER" id="PTHR47338:SF5">
    <property type="entry name" value="ZN(II)2CYS6 TRANSCRIPTION FACTOR (EUROFUNG)"/>
    <property type="match status" value="1"/>
</dbReference>
<evidence type="ECO:0000256" key="2">
    <source>
        <dbReference type="ARBA" id="ARBA00022723"/>
    </source>
</evidence>
<dbReference type="PANTHER" id="PTHR47338">
    <property type="entry name" value="ZN(II)2CYS6 TRANSCRIPTION FACTOR (EUROFUNG)-RELATED"/>
    <property type="match status" value="1"/>
</dbReference>
<evidence type="ECO:0000256" key="5">
    <source>
        <dbReference type="ARBA" id="ARBA00023242"/>
    </source>
</evidence>
<reference evidence="8 9" key="1">
    <citation type="journal article" date="2018" name="IMA Fungus">
        <title>IMA Genome-F 9: Draft genome sequence of Annulohypoxylon stygium, Aspergillus mulundensis, Berkeleyomyces basicola (syn. Thielaviopsis basicola), Ceratocystis smalleyi, two Cercospora beticola strains, Coleophoma cylindrospora, Fusarium fracticaudum, Phialophora cf. hyalina, and Morchella septimelata.</title>
        <authorList>
            <person name="Wingfield B.D."/>
            <person name="Bills G.F."/>
            <person name="Dong Y."/>
            <person name="Huang W."/>
            <person name="Nel W.J."/>
            <person name="Swalarsk-Parry B.S."/>
            <person name="Vaghefi N."/>
            <person name="Wilken P.M."/>
            <person name="An Z."/>
            <person name="de Beer Z.W."/>
            <person name="De Vos L."/>
            <person name="Chen L."/>
            <person name="Duong T.A."/>
            <person name="Gao Y."/>
            <person name="Hammerbacher A."/>
            <person name="Kikkert J.R."/>
            <person name="Li Y."/>
            <person name="Li H."/>
            <person name="Li K."/>
            <person name="Li Q."/>
            <person name="Liu X."/>
            <person name="Ma X."/>
            <person name="Naidoo K."/>
            <person name="Pethybridge S.J."/>
            <person name="Sun J."/>
            <person name="Steenkamp E.T."/>
            <person name="van der Nest M.A."/>
            <person name="van Wyk S."/>
            <person name="Wingfield M.J."/>
            <person name="Xiong C."/>
            <person name="Yue Q."/>
            <person name="Zhang X."/>
        </authorList>
    </citation>
    <scope>NUCLEOTIDE SEQUENCE [LARGE SCALE GENOMIC DNA]</scope>
    <source>
        <strain evidence="8 9">BP 5553</strain>
    </source>
</reference>
<dbReference type="GO" id="GO:0003677">
    <property type="term" value="F:DNA binding"/>
    <property type="evidence" value="ECO:0007669"/>
    <property type="project" value="InterPro"/>
</dbReference>
<dbReference type="InterPro" id="IPR001138">
    <property type="entry name" value="Zn2Cys6_DnaBD"/>
</dbReference>
<dbReference type="GeneID" id="43602233"/>